<keyword evidence="6 8" id="KW-1133">Transmembrane helix</keyword>
<keyword evidence="4" id="KW-0808">Transferase</keyword>
<evidence type="ECO:0000256" key="5">
    <source>
        <dbReference type="ARBA" id="ARBA00022692"/>
    </source>
</evidence>
<protein>
    <recommendedName>
        <fullName evidence="9">Glycosyltransferase RgtA/B/C/D-like domain-containing protein</fullName>
    </recommendedName>
</protein>
<dbReference type="GO" id="GO:0016763">
    <property type="term" value="F:pentosyltransferase activity"/>
    <property type="evidence" value="ECO:0007669"/>
    <property type="project" value="TreeGrafter"/>
</dbReference>
<evidence type="ECO:0000256" key="2">
    <source>
        <dbReference type="ARBA" id="ARBA00022475"/>
    </source>
</evidence>
<gene>
    <name evidence="10" type="ORF">C7K55_10570</name>
</gene>
<keyword evidence="3" id="KW-0328">Glycosyltransferase</keyword>
<dbReference type="Pfam" id="PF13231">
    <property type="entry name" value="PMT_2"/>
    <property type="match status" value="1"/>
</dbReference>
<feature type="transmembrane region" description="Helical" evidence="8">
    <location>
        <begin position="342"/>
        <end position="359"/>
    </location>
</feature>
<accession>A0A2P7MTC1</accession>
<keyword evidence="2" id="KW-1003">Cell membrane</keyword>
<feature type="transmembrane region" description="Helical" evidence="8">
    <location>
        <begin position="132"/>
        <end position="152"/>
    </location>
</feature>
<keyword evidence="7 8" id="KW-0472">Membrane</keyword>
<reference evidence="10 11" key="1">
    <citation type="journal article" date="2018" name="Environ. Microbiol.">
        <title>Ecological and genomic features of two widespread freshwater picocyanobacteria.</title>
        <authorList>
            <person name="Cabello-Yeves P.J."/>
            <person name="Picazo A."/>
            <person name="Camacho A."/>
            <person name="Callieri C."/>
            <person name="Rosselli R."/>
            <person name="Roda-Garcia J.J."/>
            <person name="Coutinho F.H."/>
            <person name="Rodriguez-Valera F."/>
        </authorList>
    </citation>
    <scope>NUCLEOTIDE SEQUENCE [LARGE SCALE GENOMIC DNA]</scope>
    <source>
        <strain evidence="10 11">Tous</strain>
    </source>
</reference>
<feature type="transmembrane region" description="Helical" evidence="8">
    <location>
        <begin position="106"/>
        <end position="125"/>
    </location>
</feature>
<feature type="transmembrane region" description="Helical" evidence="8">
    <location>
        <begin position="379"/>
        <end position="402"/>
    </location>
</feature>
<feature type="transmembrane region" description="Helical" evidence="8">
    <location>
        <begin position="408"/>
        <end position="427"/>
    </location>
</feature>
<evidence type="ECO:0000313" key="10">
    <source>
        <dbReference type="EMBL" id="PSJ04437.1"/>
    </source>
</evidence>
<dbReference type="GO" id="GO:0005886">
    <property type="term" value="C:plasma membrane"/>
    <property type="evidence" value="ECO:0007669"/>
    <property type="project" value="UniProtKB-SubCell"/>
</dbReference>
<dbReference type="GO" id="GO:0009103">
    <property type="term" value="P:lipopolysaccharide biosynthetic process"/>
    <property type="evidence" value="ECO:0007669"/>
    <property type="project" value="TreeGrafter"/>
</dbReference>
<keyword evidence="11" id="KW-1185">Reference proteome</keyword>
<evidence type="ECO:0000256" key="1">
    <source>
        <dbReference type="ARBA" id="ARBA00004651"/>
    </source>
</evidence>
<dbReference type="EMBL" id="PXXO01000012">
    <property type="protein sequence ID" value="PSJ04437.1"/>
    <property type="molecule type" value="Genomic_DNA"/>
</dbReference>
<evidence type="ECO:0000313" key="11">
    <source>
        <dbReference type="Proteomes" id="UP000243002"/>
    </source>
</evidence>
<proteinExistence type="predicted"/>
<feature type="transmembrane region" description="Helical" evidence="8">
    <location>
        <begin position="282"/>
        <end position="300"/>
    </location>
</feature>
<sequence length="570" mass="63018">MKILFQKIHNWIRVKIQTNDITASLILVLLCLFLYLPGISSLPATDRDESRYMQATKQMVATGNVVDIRFQDKPRYKKPVGIYWLQATASRMAKQIGIASTERSPYRLPSTIGATSAVLFLYLGFRKIVGNLQSFCAAVLLACSLLIVVEAHLAKTDAMQLAAIVAMQAGLAQIYCMPKVHELLRARIFFWLGLGVALLIKGPVAPVLASLTLAWICWKDRSISTLVKIQPWPWLLVPLILISPWLFSIQTLSDGQFVQDSIQQDFFSKIVSGQESHGAPPGTYLLITPFLLWPASWLLLPKAWAGLRRSSEALSRTTQFLCGWLVPAWIIFELVPTKLPHYVLPLIPPLCLLAGIGIIQPDRLRDGPLLRLSKWPQRIGMFAWIASGLALAIGVPLLSIWASGSVTVAALLIALTCIFSVLTLGKIKTPKRQLYASALSAVVVFGLIFEAFLPNLNNVWPAEQIKSIIDSNNFGALPVAAASYHEPSLVFNLGTDTTLTDLDGIMQHAAKHPSAILIIESKEVDKTREQLSLISNIFILGRYSGYNYSKGKPINLSVLKSDWIKTDKSK</sequence>
<evidence type="ECO:0000259" key="9">
    <source>
        <dbReference type="Pfam" id="PF13231"/>
    </source>
</evidence>
<dbReference type="RefSeq" id="WP_106632690.1">
    <property type="nucleotide sequence ID" value="NZ_PXXO01000012.1"/>
</dbReference>
<dbReference type="PANTHER" id="PTHR33908">
    <property type="entry name" value="MANNOSYLTRANSFERASE YKCB-RELATED"/>
    <property type="match status" value="1"/>
</dbReference>
<comment type="subcellular location">
    <subcellularLocation>
        <location evidence="1">Cell membrane</location>
        <topology evidence="1">Multi-pass membrane protein</topology>
    </subcellularLocation>
</comment>
<dbReference type="GO" id="GO:0010041">
    <property type="term" value="P:response to iron(III) ion"/>
    <property type="evidence" value="ECO:0007669"/>
    <property type="project" value="TreeGrafter"/>
</dbReference>
<feature type="transmembrane region" description="Helical" evidence="8">
    <location>
        <begin position="21"/>
        <end position="39"/>
    </location>
</feature>
<feature type="domain" description="Glycosyltransferase RgtA/B/C/D-like" evidence="9">
    <location>
        <begin position="78"/>
        <end position="246"/>
    </location>
</feature>
<dbReference type="AlphaFoldDB" id="A0A2P7MTC1"/>
<feature type="transmembrane region" description="Helical" evidence="8">
    <location>
        <begin position="320"/>
        <end position="336"/>
    </location>
</feature>
<dbReference type="PANTHER" id="PTHR33908:SF3">
    <property type="entry name" value="UNDECAPRENYL PHOSPHATE-ALPHA-4-AMINO-4-DEOXY-L-ARABINOSE ARABINOSYL TRANSFERASE"/>
    <property type="match status" value="1"/>
</dbReference>
<organism evidence="10 11">
    <name type="scientific">Cyanobium usitatum str. Tous</name>
    <dbReference type="NCBI Taxonomy" id="2116684"/>
    <lineage>
        <taxon>Bacteria</taxon>
        <taxon>Bacillati</taxon>
        <taxon>Cyanobacteriota</taxon>
        <taxon>Cyanophyceae</taxon>
        <taxon>Synechococcales</taxon>
        <taxon>Prochlorococcaceae</taxon>
        <taxon>Cyanobium</taxon>
    </lineage>
</organism>
<dbReference type="InterPro" id="IPR050297">
    <property type="entry name" value="LipidA_mod_glycosyltrf_83"/>
</dbReference>
<dbReference type="Proteomes" id="UP000243002">
    <property type="component" value="Unassembled WGS sequence"/>
</dbReference>
<comment type="caution">
    <text evidence="10">The sequence shown here is derived from an EMBL/GenBank/DDBJ whole genome shotgun (WGS) entry which is preliminary data.</text>
</comment>
<evidence type="ECO:0000256" key="6">
    <source>
        <dbReference type="ARBA" id="ARBA00022989"/>
    </source>
</evidence>
<evidence type="ECO:0000256" key="7">
    <source>
        <dbReference type="ARBA" id="ARBA00023136"/>
    </source>
</evidence>
<evidence type="ECO:0000256" key="8">
    <source>
        <dbReference type="SAM" id="Phobius"/>
    </source>
</evidence>
<evidence type="ECO:0000256" key="4">
    <source>
        <dbReference type="ARBA" id="ARBA00022679"/>
    </source>
</evidence>
<dbReference type="InterPro" id="IPR038731">
    <property type="entry name" value="RgtA/B/C-like"/>
</dbReference>
<evidence type="ECO:0000256" key="3">
    <source>
        <dbReference type="ARBA" id="ARBA00022676"/>
    </source>
</evidence>
<feature type="transmembrane region" description="Helical" evidence="8">
    <location>
        <begin position="188"/>
        <end position="216"/>
    </location>
</feature>
<feature type="transmembrane region" description="Helical" evidence="8">
    <location>
        <begin position="434"/>
        <end position="453"/>
    </location>
</feature>
<keyword evidence="5 8" id="KW-0812">Transmembrane</keyword>
<name>A0A2P7MTC1_9CYAN</name>